<organism evidence="2 3">
    <name type="scientific">Candidatus Collierbacteria bacterium GW2011_GWC2_43_12</name>
    <dbReference type="NCBI Taxonomy" id="1618390"/>
    <lineage>
        <taxon>Bacteria</taxon>
        <taxon>Candidatus Collieribacteriota</taxon>
    </lineage>
</organism>
<gene>
    <name evidence="2" type="ORF">UV68_C0050G0006</name>
</gene>
<keyword evidence="1" id="KW-1133">Transmembrane helix</keyword>
<proteinExistence type="predicted"/>
<dbReference type="Proteomes" id="UP000033980">
    <property type="component" value="Unassembled WGS sequence"/>
</dbReference>
<keyword evidence="1" id="KW-0472">Membrane</keyword>
<comment type="caution">
    <text evidence="2">The sequence shown here is derived from an EMBL/GenBank/DDBJ whole genome shotgun (WGS) entry which is preliminary data.</text>
</comment>
<evidence type="ECO:0000256" key="1">
    <source>
        <dbReference type="SAM" id="Phobius"/>
    </source>
</evidence>
<feature type="transmembrane region" description="Helical" evidence="1">
    <location>
        <begin position="12"/>
        <end position="44"/>
    </location>
</feature>
<sequence>MDNNEPGIVEYFINLVVALLLALSAWVMTKGLGCIGAVFVYALLGLGLSWLLTTLGVITLTWWQVALGLIVLRYVIKFLRK</sequence>
<keyword evidence="1" id="KW-0812">Transmembrane</keyword>
<dbReference type="EMBL" id="LCFK01000050">
    <property type="protein sequence ID" value="KKS92167.1"/>
    <property type="molecule type" value="Genomic_DNA"/>
</dbReference>
<evidence type="ECO:0000313" key="2">
    <source>
        <dbReference type="EMBL" id="KKS92167.1"/>
    </source>
</evidence>
<evidence type="ECO:0000313" key="3">
    <source>
        <dbReference type="Proteomes" id="UP000033980"/>
    </source>
</evidence>
<feature type="transmembrane region" description="Helical" evidence="1">
    <location>
        <begin position="50"/>
        <end position="76"/>
    </location>
</feature>
<accession>A0A0G1D3C2</accession>
<dbReference type="AlphaFoldDB" id="A0A0G1D3C2"/>
<reference evidence="2 3" key="1">
    <citation type="journal article" date="2015" name="Nature">
        <title>rRNA introns, odd ribosomes, and small enigmatic genomes across a large radiation of phyla.</title>
        <authorList>
            <person name="Brown C.T."/>
            <person name="Hug L.A."/>
            <person name="Thomas B.C."/>
            <person name="Sharon I."/>
            <person name="Castelle C.J."/>
            <person name="Singh A."/>
            <person name="Wilkins M.J."/>
            <person name="Williams K.H."/>
            <person name="Banfield J.F."/>
        </authorList>
    </citation>
    <scope>NUCLEOTIDE SEQUENCE [LARGE SCALE GENOMIC DNA]</scope>
</reference>
<protein>
    <submittedName>
        <fullName evidence="2">Uncharacterized protein</fullName>
    </submittedName>
</protein>
<name>A0A0G1D3C2_9BACT</name>